<dbReference type="InterPro" id="IPR015353">
    <property type="entry name" value="Rubisco_LSMT_subst-bd"/>
</dbReference>
<keyword evidence="2" id="KW-0963">Cytoplasm</keyword>
<keyword evidence="6" id="KW-0009">Actin-binding</keyword>
<dbReference type="Gene3D" id="3.90.1420.10">
    <property type="entry name" value="Rubisco LSMT, substrate-binding domain"/>
    <property type="match status" value="1"/>
</dbReference>
<protein>
    <recommendedName>
        <fullName evidence="7">protein-histidine N-methyltransferase</fullName>
        <ecNumber evidence="7">2.1.1.85</ecNumber>
    </recommendedName>
</protein>
<evidence type="ECO:0000256" key="2">
    <source>
        <dbReference type="ARBA" id="ARBA00022490"/>
    </source>
</evidence>
<dbReference type="GO" id="GO:0016279">
    <property type="term" value="F:protein-lysine N-methyltransferase activity"/>
    <property type="evidence" value="ECO:0007669"/>
    <property type="project" value="TreeGrafter"/>
</dbReference>
<sequence>MGKENGVSMDKVKVAEYGEEGFGLQATDDIKADEVFLCIPRKMMITDENVKASNLGPLVKSDRILSTMPHVALRFFYLVKGYRRVFLEALYCMPLYFSPEELQLLKGSHTFGEALKQHKNIARQYAYFYKLFQMAVCTIMSRQNQIPDSSGSRLLTALIPKWDMCNHANGTITTGYNFQNSTSESVSERDFANGEQLYIFYGARPNAHFLLYSGFVYPENEHDTIAIQLGVSKNDRLYAMKSQILAMLRMSDHVTDVRTLTHVLYPEEHRTNIGRAVAFLRVFSMDEEQLKALLLGPRSQELMANLIRPNRLVSKENERKVWSFLDVRLKLLHQQYQTTEESIQEGPESEKLSYNSKLCMKLRQCEREVLQKAIDHITLQKLRVEDLAEDALYYTPEETDKSAPEPPLASEENSDVTSTNESRNSGEYDLDVNSEPEEQDLGNGESTCASSVKSDTESTLTNASELSQVTNDDTGQSLDQNHNPDNKRKDLPTKAEPLSAEDNITESKVDKTKCNGVNSANTVEE</sequence>
<comment type="catalytic activity">
    <reaction evidence="7">
        <text>L-histidyl-[protein] + S-adenosyl-L-methionine = N(tele)-methyl-L-histidyl-[protein] + S-adenosyl-L-homocysteine + H(+)</text>
        <dbReference type="Rhea" id="RHEA:19369"/>
        <dbReference type="Rhea" id="RHEA-COMP:9745"/>
        <dbReference type="Rhea" id="RHEA-COMP:11600"/>
        <dbReference type="ChEBI" id="CHEBI:15378"/>
        <dbReference type="ChEBI" id="CHEBI:16367"/>
        <dbReference type="ChEBI" id="CHEBI:29979"/>
        <dbReference type="ChEBI" id="CHEBI:57856"/>
        <dbReference type="ChEBI" id="CHEBI:59789"/>
        <dbReference type="EC" id="2.1.1.85"/>
    </reaction>
</comment>
<dbReference type="Pfam" id="PF00856">
    <property type="entry name" value="SET"/>
    <property type="match status" value="1"/>
</dbReference>
<accession>A0A2G8KST0</accession>
<dbReference type="PANTHER" id="PTHR13271">
    <property type="entry name" value="UNCHARACTERIZED PUTATIVE METHYLTRANSFERASE"/>
    <property type="match status" value="1"/>
</dbReference>
<dbReference type="InterPro" id="IPR044428">
    <property type="entry name" value="SETD3_SET"/>
</dbReference>
<feature type="region of interest" description="Disordered" evidence="8">
    <location>
        <begin position="397"/>
        <end position="525"/>
    </location>
</feature>
<evidence type="ECO:0000256" key="3">
    <source>
        <dbReference type="ARBA" id="ARBA00022603"/>
    </source>
</evidence>
<keyword evidence="3 7" id="KW-0489">Methyltransferase</keyword>
<feature type="domain" description="SET" evidence="9">
    <location>
        <begin position="10"/>
        <end position="202"/>
    </location>
</feature>
<comment type="subcellular location">
    <subcellularLocation>
        <location evidence="1">Cytoplasm</location>
    </subcellularLocation>
</comment>
<dbReference type="Pfam" id="PF09273">
    <property type="entry name" value="Rubis-subs-bind"/>
    <property type="match status" value="1"/>
</dbReference>
<keyword evidence="11" id="KW-1185">Reference proteome</keyword>
<dbReference type="AlphaFoldDB" id="A0A2G8KST0"/>
<name>A0A2G8KST0_STIJA</name>
<evidence type="ECO:0000256" key="7">
    <source>
        <dbReference type="PROSITE-ProRule" id="PRU00898"/>
    </source>
</evidence>
<dbReference type="Gene3D" id="3.90.1410.10">
    <property type="entry name" value="set domain protein methyltransferase, domain 1"/>
    <property type="match status" value="1"/>
</dbReference>
<feature type="compositionally biased region" description="Polar residues" evidence="8">
    <location>
        <begin position="415"/>
        <end position="425"/>
    </location>
</feature>
<keyword evidence="4 7" id="KW-0808">Transferase</keyword>
<dbReference type="PROSITE" id="PS51565">
    <property type="entry name" value="SAM_MT85_SETD3"/>
    <property type="match status" value="1"/>
</dbReference>
<feature type="compositionally biased region" description="Acidic residues" evidence="8">
    <location>
        <begin position="428"/>
        <end position="440"/>
    </location>
</feature>
<dbReference type="CDD" id="cd19176">
    <property type="entry name" value="SET_SETD3"/>
    <property type="match status" value="1"/>
</dbReference>
<dbReference type="GO" id="GO:0018064">
    <property type="term" value="F:protein-L-histidine N-tele-methyltransferase activity"/>
    <property type="evidence" value="ECO:0007669"/>
    <property type="project" value="UniProtKB-EC"/>
</dbReference>
<gene>
    <name evidence="10" type="ORF">BSL78_12075</name>
</gene>
<evidence type="ECO:0000313" key="10">
    <source>
        <dbReference type="EMBL" id="PIK51047.1"/>
    </source>
</evidence>
<keyword evidence="5 7" id="KW-0949">S-adenosyl-L-methionine</keyword>
<dbReference type="Proteomes" id="UP000230750">
    <property type="component" value="Unassembled WGS sequence"/>
</dbReference>
<dbReference type="GO" id="GO:0003779">
    <property type="term" value="F:actin binding"/>
    <property type="evidence" value="ECO:0007669"/>
    <property type="project" value="UniProtKB-KW"/>
</dbReference>
<dbReference type="SUPFAM" id="SSF81822">
    <property type="entry name" value="RuBisCo LSMT C-terminal, substrate-binding domain"/>
    <property type="match status" value="1"/>
</dbReference>
<dbReference type="PANTHER" id="PTHR13271:SF47">
    <property type="entry name" value="ACTIN-HISTIDINE N-METHYLTRANSFERASE"/>
    <property type="match status" value="1"/>
</dbReference>
<evidence type="ECO:0000256" key="5">
    <source>
        <dbReference type="ARBA" id="ARBA00022691"/>
    </source>
</evidence>
<evidence type="ECO:0000259" key="9">
    <source>
        <dbReference type="PROSITE" id="PS50280"/>
    </source>
</evidence>
<evidence type="ECO:0000256" key="1">
    <source>
        <dbReference type="ARBA" id="ARBA00004496"/>
    </source>
</evidence>
<feature type="compositionally biased region" description="Basic and acidic residues" evidence="8">
    <location>
        <begin position="482"/>
        <end position="493"/>
    </location>
</feature>
<evidence type="ECO:0000313" key="11">
    <source>
        <dbReference type="Proteomes" id="UP000230750"/>
    </source>
</evidence>
<dbReference type="STRING" id="307972.A0A2G8KST0"/>
<dbReference type="SUPFAM" id="SSF82199">
    <property type="entry name" value="SET domain"/>
    <property type="match status" value="1"/>
</dbReference>
<dbReference type="GO" id="GO:0005737">
    <property type="term" value="C:cytoplasm"/>
    <property type="evidence" value="ECO:0007669"/>
    <property type="project" value="UniProtKB-SubCell"/>
</dbReference>
<comment type="caution">
    <text evidence="10">The sequence shown here is derived from an EMBL/GenBank/DDBJ whole genome shotgun (WGS) entry which is preliminary data.</text>
</comment>
<proteinExistence type="inferred from homology"/>
<dbReference type="InterPro" id="IPR046341">
    <property type="entry name" value="SET_dom_sf"/>
</dbReference>
<dbReference type="InterPro" id="IPR050600">
    <property type="entry name" value="SETD3_SETD6_MTase"/>
</dbReference>
<dbReference type="PROSITE" id="PS50280">
    <property type="entry name" value="SET"/>
    <property type="match status" value="1"/>
</dbReference>
<dbReference type="OrthoDB" id="441812at2759"/>
<reference evidence="10 11" key="1">
    <citation type="journal article" date="2017" name="PLoS Biol.">
        <title>The sea cucumber genome provides insights into morphological evolution and visceral regeneration.</title>
        <authorList>
            <person name="Zhang X."/>
            <person name="Sun L."/>
            <person name="Yuan J."/>
            <person name="Sun Y."/>
            <person name="Gao Y."/>
            <person name="Zhang L."/>
            <person name="Li S."/>
            <person name="Dai H."/>
            <person name="Hamel J.F."/>
            <person name="Liu C."/>
            <person name="Yu Y."/>
            <person name="Liu S."/>
            <person name="Lin W."/>
            <person name="Guo K."/>
            <person name="Jin S."/>
            <person name="Xu P."/>
            <person name="Storey K.B."/>
            <person name="Huan P."/>
            <person name="Zhang T."/>
            <person name="Zhou Y."/>
            <person name="Zhang J."/>
            <person name="Lin C."/>
            <person name="Li X."/>
            <person name="Xing L."/>
            <person name="Huo D."/>
            <person name="Sun M."/>
            <person name="Wang L."/>
            <person name="Mercier A."/>
            <person name="Li F."/>
            <person name="Yang H."/>
            <person name="Xiang J."/>
        </authorList>
    </citation>
    <scope>NUCLEOTIDE SEQUENCE [LARGE SCALE GENOMIC DNA]</scope>
    <source>
        <strain evidence="10">Shaxun</strain>
        <tissue evidence="10">Muscle</tissue>
    </source>
</reference>
<dbReference type="InterPro" id="IPR001214">
    <property type="entry name" value="SET_dom"/>
</dbReference>
<evidence type="ECO:0000256" key="6">
    <source>
        <dbReference type="ARBA" id="ARBA00023203"/>
    </source>
</evidence>
<dbReference type="InterPro" id="IPR036464">
    <property type="entry name" value="Rubisco_LSMT_subst-bd_sf"/>
</dbReference>
<comment type="similarity">
    <text evidence="7">Belongs to the class V-like SAM-binding methyltransferase superfamily. SETD3 actin-histidine methyltransferase family.</text>
</comment>
<dbReference type="GO" id="GO:0032259">
    <property type="term" value="P:methylation"/>
    <property type="evidence" value="ECO:0007669"/>
    <property type="project" value="UniProtKB-KW"/>
</dbReference>
<feature type="compositionally biased region" description="Polar residues" evidence="8">
    <location>
        <begin position="444"/>
        <end position="481"/>
    </location>
</feature>
<evidence type="ECO:0000256" key="8">
    <source>
        <dbReference type="SAM" id="MobiDB-lite"/>
    </source>
</evidence>
<feature type="compositionally biased region" description="Polar residues" evidence="8">
    <location>
        <begin position="515"/>
        <end position="525"/>
    </location>
</feature>
<dbReference type="EC" id="2.1.1.85" evidence="7"/>
<organism evidence="10 11">
    <name type="scientific">Stichopus japonicus</name>
    <name type="common">Sea cucumber</name>
    <dbReference type="NCBI Taxonomy" id="307972"/>
    <lineage>
        <taxon>Eukaryota</taxon>
        <taxon>Metazoa</taxon>
        <taxon>Echinodermata</taxon>
        <taxon>Eleutherozoa</taxon>
        <taxon>Echinozoa</taxon>
        <taxon>Holothuroidea</taxon>
        <taxon>Aspidochirotacea</taxon>
        <taxon>Aspidochirotida</taxon>
        <taxon>Stichopodidae</taxon>
        <taxon>Apostichopus</taxon>
    </lineage>
</organism>
<evidence type="ECO:0000256" key="4">
    <source>
        <dbReference type="ARBA" id="ARBA00022679"/>
    </source>
</evidence>
<dbReference type="InterPro" id="IPR025785">
    <property type="entry name" value="SETD3"/>
</dbReference>
<dbReference type="EMBL" id="MRZV01000393">
    <property type="protein sequence ID" value="PIK51047.1"/>
    <property type="molecule type" value="Genomic_DNA"/>
</dbReference>